<accession>A0A0V1L7Y8</accession>
<proteinExistence type="predicted"/>
<dbReference type="AlphaFoldDB" id="A0A0V1L7Y8"/>
<evidence type="ECO:0000313" key="1">
    <source>
        <dbReference type="EMBL" id="KRZ55601.1"/>
    </source>
</evidence>
<name>A0A0V1L7Y8_9BILA</name>
<reference evidence="1 2" key="1">
    <citation type="submission" date="2015-05" db="EMBL/GenBank/DDBJ databases">
        <title>Evolution of Trichinella species and genotypes.</title>
        <authorList>
            <person name="Korhonen P.K."/>
            <person name="Edoardo P."/>
            <person name="Giuseppe L.R."/>
            <person name="Gasser R.B."/>
        </authorList>
    </citation>
    <scope>NUCLEOTIDE SEQUENCE [LARGE SCALE GENOMIC DNA]</scope>
    <source>
        <strain evidence="1">ISS10</strain>
    </source>
</reference>
<dbReference type="Proteomes" id="UP000054721">
    <property type="component" value="Unassembled WGS sequence"/>
</dbReference>
<organism evidence="1 2">
    <name type="scientific">Trichinella nativa</name>
    <dbReference type="NCBI Taxonomy" id="6335"/>
    <lineage>
        <taxon>Eukaryota</taxon>
        <taxon>Metazoa</taxon>
        <taxon>Ecdysozoa</taxon>
        <taxon>Nematoda</taxon>
        <taxon>Enoplea</taxon>
        <taxon>Dorylaimia</taxon>
        <taxon>Trichinellida</taxon>
        <taxon>Trichinellidae</taxon>
        <taxon>Trichinella</taxon>
    </lineage>
</organism>
<comment type="caution">
    <text evidence="1">The sequence shown here is derived from an EMBL/GenBank/DDBJ whole genome shotgun (WGS) entry which is preliminary data.</text>
</comment>
<protein>
    <submittedName>
        <fullName evidence="1">Uncharacterized protein</fullName>
    </submittedName>
</protein>
<dbReference type="EMBL" id="JYDW01000111">
    <property type="protein sequence ID" value="KRZ55601.1"/>
    <property type="molecule type" value="Genomic_DNA"/>
</dbReference>
<evidence type="ECO:0000313" key="2">
    <source>
        <dbReference type="Proteomes" id="UP000054721"/>
    </source>
</evidence>
<sequence length="128" mass="15303">MHSIFVIIIVPFEKLEILPSSLYSVFFSHLSDLARNEIILLTHVYYWQIKIKIGNMQIYMRVLHEKKMNFNEQKALISLDKLNLFSIISNRAFVYLTDVQAEAIDYHDFVNFIFNRYSTLKMLRKIHT</sequence>
<gene>
    <name evidence="1" type="ORF">T02_13120</name>
</gene>
<keyword evidence="2" id="KW-1185">Reference proteome</keyword>